<evidence type="ECO:0000313" key="8">
    <source>
        <dbReference type="Proteomes" id="UP000238413"/>
    </source>
</evidence>
<name>A0ABM6SV23_9ACTN</name>
<dbReference type="InterPro" id="IPR047763">
    <property type="entry name" value="PG_bind_dom_phiBT1-type"/>
</dbReference>
<dbReference type="Gene3D" id="1.10.101.10">
    <property type="entry name" value="PGBD-like superfamily/PGBD"/>
    <property type="match status" value="2"/>
</dbReference>
<organism evidence="7 8">
    <name type="scientific">Streptomyces dengpaensis</name>
    <dbReference type="NCBI Taxonomy" id="2049881"/>
    <lineage>
        <taxon>Bacteria</taxon>
        <taxon>Bacillati</taxon>
        <taxon>Actinomycetota</taxon>
        <taxon>Actinomycetes</taxon>
        <taxon>Kitasatosporales</taxon>
        <taxon>Streptomycetaceae</taxon>
        <taxon>Streptomyces</taxon>
    </lineage>
</organism>
<dbReference type="NCBIfam" id="NF038080">
    <property type="entry name" value="PG_bind_siph"/>
    <property type="match status" value="2"/>
</dbReference>
<dbReference type="PROSITE" id="PS51935">
    <property type="entry name" value="NLPC_P60"/>
    <property type="match status" value="1"/>
</dbReference>
<protein>
    <recommendedName>
        <fullName evidence="6">NlpC/P60 domain-containing protein</fullName>
    </recommendedName>
</protein>
<dbReference type="RefSeq" id="WP_099499474.1">
    <property type="nucleotide sequence ID" value="NZ_CP026652.1"/>
</dbReference>
<dbReference type="InterPro" id="IPR038765">
    <property type="entry name" value="Papain-like_cys_pep_sf"/>
</dbReference>
<feature type="region of interest" description="Disordered" evidence="5">
    <location>
        <begin position="62"/>
        <end position="102"/>
    </location>
</feature>
<evidence type="ECO:0000256" key="4">
    <source>
        <dbReference type="ARBA" id="ARBA00022807"/>
    </source>
</evidence>
<keyword evidence="3" id="KW-0378">Hydrolase</keyword>
<feature type="region of interest" description="Disordered" evidence="5">
    <location>
        <begin position="295"/>
        <end position="406"/>
    </location>
</feature>
<evidence type="ECO:0000259" key="6">
    <source>
        <dbReference type="PROSITE" id="PS51935"/>
    </source>
</evidence>
<feature type="compositionally biased region" description="Low complexity" evidence="5">
    <location>
        <begin position="317"/>
        <end position="330"/>
    </location>
</feature>
<evidence type="ECO:0000256" key="5">
    <source>
        <dbReference type="SAM" id="MobiDB-lite"/>
    </source>
</evidence>
<dbReference type="SUPFAM" id="SSF47090">
    <property type="entry name" value="PGBD-like"/>
    <property type="match status" value="2"/>
</dbReference>
<dbReference type="Pfam" id="PF00877">
    <property type="entry name" value="NLPC_P60"/>
    <property type="match status" value="1"/>
</dbReference>
<dbReference type="Proteomes" id="UP000238413">
    <property type="component" value="Chromosome"/>
</dbReference>
<keyword evidence="2" id="KW-0645">Protease</keyword>
<evidence type="ECO:0000256" key="2">
    <source>
        <dbReference type="ARBA" id="ARBA00022670"/>
    </source>
</evidence>
<dbReference type="Gene3D" id="3.90.1720.10">
    <property type="entry name" value="endopeptidase domain like (from Nostoc punctiforme)"/>
    <property type="match status" value="1"/>
</dbReference>
<dbReference type="EMBL" id="CP026652">
    <property type="protein sequence ID" value="AVH58557.1"/>
    <property type="molecule type" value="Genomic_DNA"/>
</dbReference>
<evidence type="ECO:0000256" key="1">
    <source>
        <dbReference type="ARBA" id="ARBA00007074"/>
    </source>
</evidence>
<keyword evidence="4" id="KW-0788">Thiol protease</keyword>
<feature type="compositionally biased region" description="Polar residues" evidence="5">
    <location>
        <begin position="356"/>
        <end position="391"/>
    </location>
</feature>
<feature type="region of interest" description="Disordered" evidence="5">
    <location>
        <begin position="450"/>
        <end position="473"/>
    </location>
</feature>
<dbReference type="InterPro" id="IPR000064">
    <property type="entry name" value="NLP_P60_dom"/>
</dbReference>
<proteinExistence type="inferred from homology"/>
<evidence type="ECO:0000313" key="7">
    <source>
        <dbReference type="EMBL" id="AVH58557.1"/>
    </source>
</evidence>
<evidence type="ECO:0000256" key="3">
    <source>
        <dbReference type="ARBA" id="ARBA00022801"/>
    </source>
</evidence>
<dbReference type="SUPFAM" id="SSF54001">
    <property type="entry name" value="Cysteine proteinases"/>
    <property type="match status" value="1"/>
</dbReference>
<sequence>METPVFEEFEPAGDCDCPGCVHWRRVTPYSRLSFGRTPLALVLAAAAGTVLAAGPSMPAVAAVHGPARPGNPAGDEPGTPQGGKAPLHGPAGKQVRPGSAVRAPATTRAAIIKRAKAWVAAKVPYSVSAYWSDGYRQDCSGFVSMAWNLPGNEWTGSLGTFGVRISRDQLQPGDILLFHNAANPANGSHVVIFGGWTDYTHTYYFAYEQTPPHSRRQATPYRYWKNSNRYVAYRYKGLAEGTSGASPSAPGASSPGTKTTGFPGAAYFGPGADNAYVTQLGRMLVDRGAGRFYTTGPGPRWSDADRRATQAFQRAQGWAGADADGLPGPGTWSYLVERKGRNIPAAAAGNPGPKSSADSGPKSSADSGPKSSADSGPKSSENPAPQSSDASSHGVPGYPGRAMFRPGADNVHVTQLGKQLVKKGFGTYYTADPGSRWGEADRRNVEAFQRSQGWRGGAADGFPGPETWRRLFS</sequence>
<accession>A0ABM6SV23</accession>
<dbReference type="InterPro" id="IPR036366">
    <property type="entry name" value="PGBDSf"/>
</dbReference>
<comment type="similarity">
    <text evidence="1">Belongs to the peptidase C40 family.</text>
</comment>
<dbReference type="InterPro" id="IPR036365">
    <property type="entry name" value="PGBD-like_sf"/>
</dbReference>
<gene>
    <name evidence="7" type="ORF">C4B68_25445</name>
</gene>
<keyword evidence="8" id="KW-1185">Reference proteome</keyword>
<feature type="domain" description="NlpC/P60" evidence="6">
    <location>
        <begin position="105"/>
        <end position="235"/>
    </location>
</feature>
<reference evidence="7 8" key="1">
    <citation type="submission" date="2018-02" db="EMBL/GenBank/DDBJ databases">
        <title>Complete genome sequence of Streptomyces dengpaensis, the producer of angucyclines.</title>
        <authorList>
            <person name="Yumei L."/>
        </authorList>
    </citation>
    <scope>NUCLEOTIDE SEQUENCE [LARGE SCALE GENOMIC DNA]</scope>
    <source>
        <strain evidence="7 8">XZHG99</strain>
    </source>
</reference>